<feature type="region of interest" description="Disordered" evidence="1">
    <location>
        <begin position="1"/>
        <end position="35"/>
    </location>
</feature>
<reference evidence="2" key="1">
    <citation type="journal article" date="2023" name="G3 (Bethesda)">
        <title>A reference genome for the long-term kleptoplast-retaining sea slug Elysia crispata morphotype clarki.</title>
        <authorList>
            <person name="Eastman K.E."/>
            <person name="Pendleton A.L."/>
            <person name="Shaikh M.A."/>
            <person name="Suttiyut T."/>
            <person name="Ogas R."/>
            <person name="Tomko P."/>
            <person name="Gavelis G."/>
            <person name="Widhalm J.R."/>
            <person name="Wisecaver J.H."/>
        </authorList>
    </citation>
    <scope>NUCLEOTIDE SEQUENCE</scope>
    <source>
        <strain evidence="2">ECLA1</strain>
    </source>
</reference>
<dbReference type="AlphaFoldDB" id="A0AAE0ZYD3"/>
<evidence type="ECO:0000256" key="1">
    <source>
        <dbReference type="SAM" id="MobiDB-lite"/>
    </source>
</evidence>
<feature type="compositionally biased region" description="Basic and acidic residues" evidence="1">
    <location>
        <begin position="10"/>
        <end position="25"/>
    </location>
</feature>
<dbReference type="EMBL" id="JAWDGP010003061">
    <property type="protein sequence ID" value="KAK3777745.1"/>
    <property type="molecule type" value="Genomic_DNA"/>
</dbReference>
<protein>
    <submittedName>
        <fullName evidence="2">Uncharacterized protein</fullName>
    </submittedName>
</protein>
<evidence type="ECO:0000313" key="2">
    <source>
        <dbReference type="EMBL" id="KAK3777745.1"/>
    </source>
</evidence>
<keyword evidence="3" id="KW-1185">Reference proteome</keyword>
<accession>A0AAE0ZYD3</accession>
<proteinExistence type="predicted"/>
<gene>
    <name evidence="2" type="ORF">RRG08_007112</name>
</gene>
<dbReference type="Proteomes" id="UP001283361">
    <property type="component" value="Unassembled WGS sequence"/>
</dbReference>
<organism evidence="2 3">
    <name type="scientific">Elysia crispata</name>
    <name type="common">lettuce slug</name>
    <dbReference type="NCBI Taxonomy" id="231223"/>
    <lineage>
        <taxon>Eukaryota</taxon>
        <taxon>Metazoa</taxon>
        <taxon>Spiralia</taxon>
        <taxon>Lophotrochozoa</taxon>
        <taxon>Mollusca</taxon>
        <taxon>Gastropoda</taxon>
        <taxon>Heterobranchia</taxon>
        <taxon>Euthyneura</taxon>
        <taxon>Panpulmonata</taxon>
        <taxon>Sacoglossa</taxon>
        <taxon>Placobranchoidea</taxon>
        <taxon>Plakobranchidae</taxon>
        <taxon>Elysia</taxon>
    </lineage>
</organism>
<name>A0AAE0ZYD3_9GAST</name>
<comment type="caution">
    <text evidence="2">The sequence shown here is derived from an EMBL/GenBank/DDBJ whole genome shotgun (WGS) entry which is preliminary data.</text>
</comment>
<evidence type="ECO:0000313" key="3">
    <source>
        <dbReference type="Proteomes" id="UP001283361"/>
    </source>
</evidence>
<sequence>MSQPLTVARPCHEIRRPRSREETRAKPGGSCVHSPSSWPAVCCIKHSLFDAGVMACVHGGLALHMSTYKFSSIIRYKYNTSMRS</sequence>